<keyword evidence="6 9" id="KW-0904">Protein phosphatase</keyword>
<comment type="catalytic activity">
    <reaction evidence="7">
        <text>O-phospho-L-seryl-[protein] + H2O = L-seryl-[protein] + phosphate</text>
        <dbReference type="Rhea" id="RHEA:20629"/>
        <dbReference type="Rhea" id="RHEA-COMP:9863"/>
        <dbReference type="Rhea" id="RHEA-COMP:11604"/>
        <dbReference type="ChEBI" id="CHEBI:15377"/>
        <dbReference type="ChEBI" id="CHEBI:29999"/>
        <dbReference type="ChEBI" id="CHEBI:43474"/>
        <dbReference type="ChEBI" id="CHEBI:83421"/>
        <dbReference type="EC" id="3.1.3.16"/>
    </reaction>
</comment>
<dbReference type="EMBL" id="CAJJDN010000019">
    <property type="protein sequence ID" value="CAD8064330.1"/>
    <property type="molecule type" value="Genomic_DNA"/>
</dbReference>
<comment type="similarity">
    <text evidence="9">Belongs to the PP2C family.</text>
</comment>
<dbReference type="PANTHER" id="PTHR13832:SF803">
    <property type="entry name" value="PROTEIN PHOSPHATASE 1G"/>
    <property type="match status" value="1"/>
</dbReference>
<evidence type="ECO:0000256" key="9">
    <source>
        <dbReference type="RuleBase" id="RU003465"/>
    </source>
</evidence>
<dbReference type="InterPro" id="IPR015655">
    <property type="entry name" value="PP2C"/>
</dbReference>
<evidence type="ECO:0000313" key="13">
    <source>
        <dbReference type="Proteomes" id="UP000692954"/>
    </source>
</evidence>
<dbReference type="EC" id="3.1.3.16" evidence="3"/>
<reference evidence="12" key="1">
    <citation type="submission" date="2021-01" db="EMBL/GenBank/DDBJ databases">
        <authorList>
            <consortium name="Genoscope - CEA"/>
            <person name="William W."/>
        </authorList>
    </citation>
    <scope>NUCLEOTIDE SEQUENCE</scope>
</reference>
<dbReference type="Pfam" id="PF00481">
    <property type="entry name" value="PP2C"/>
    <property type="match status" value="1"/>
</dbReference>
<proteinExistence type="inferred from homology"/>
<dbReference type="PROSITE" id="PS51746">
    <property type="entry name" value="PPM_2"/>
    <property type="match status" value="1"/>
</dbReference>
<dbReference type="Proteomes" id="UP000692954">
    <property type="component" value="Unassembled WGS sequence"/>
</dbReference>
<dbReference type="SMART" id="SM00332">
    <property type="entry name" value="PP2Cc"/>
    <property type="match status" value="1"/>
</dbReference>
<gene>
    <name evidence="12" type="ORF">PSON_ATCC_30995.1.T0190060</name>
</gene>
<dbReference type="GO" id="GO:0004722">
    <property type="term" value="F:protein serine/threonine phosphatase activity"/>
    <property type="evidence" value="ECO:0007669"/>
    <property type="project" value="UniProtKB-EC"/>
</dbReference>
<feature type="domain" description="PPM-type phosphatase" evidence="11">
    <location>
        <begin position="109"/>
        <end position="399"/>
    </location>
</feature>
<keyword evidence="5 9" id="KW-0378">Hydrolase</keyword>
<accession>A0A8S1L871</accession>
<dbReference type="CDD" id="cd00143">
    <property type="entry name" value="PP2Cc"/>
    <property type="match status" value="1"/>
</dbReference>
<feature type="region of interest" description="Disordered" evidence="10">
    <location>
        <begin position="23"/>
        <end position="50"/>
    </location>
</feature>
<dbReference type="PROSITE" id="PS01032">
    <property type="entry name" value="PPM_1"/>
    <property type="match status" value="1"/>
</dbReference>
<dbReference type="GO" id="GO:0046872">
    <property type="term" value="F:metal ion binding"/>
    <property type="evidence" value="ECO:0007669"/>
    <property type="project" value="UniProtKB-KW"/>
</dbReference>
<evidence type="ECO:0000256" key="7">
    <source>
        <dbReference type="ARBA" id="ARBA00047761"/>
    </source>
</evidence>
<sequence length="445" mass="50476">MYKNQKYFWDALKVRDNRDPAYSVNLPSHSPKVPFKRPFQPENINRSMENNKSRYSEKHLELSPTQKFKAVAAQPAYFSQEGLLLTRNSKLPNYEPTRCSSNENGIIRAYAANTNQGIVRDYNEDRVSIILNIVKPQNRQNETWPRCSFFGVYDGHGGSACADFLRDNLHQFVIKELDFPWNPYEALRKGFAAAEQHFQEYALSQFNKGIPERSGSCAIVALLVGDVCYVANVGDSRAVLCGGNNRSALPLSRDHKPCDELEKLRIQKAGGKIYQTQQLQDEQQVFVGPLRVLPGRLSVSRTFGDIEAKLERFGGKSNVVVAEPELRSFKIQEDHQFIVLASDGIFDKMSSNEVVDIMTKELDSNPNIHQGCSIGVEQVLKESINRRTLDNITVVVVAFQGEQMKRLKNELNKRNQIKKAVQAVLGNQEDQENTPGLINTYKRYI</sequence>
<evidence type="ECO:0000313" key="12">
    <source>
        <dbReference type="EMBL" id="CAD8064330.1"/>
    </source>
</evidence>
<comment type="subcellular location">
    <subcellularLocation>
        <location evidence="2">Membrane</location>
        <topology evidence="2">Peripheral membrane protein</topology>
    </subcellularLocation>
</comment>
<evidence type="ECO:0000256" key="2">
    <source>
        <dbReference type="ARBA" id="ARBA00004170"/>
    </source>
</evidence>
<evidence type="ECO:0000256" key="4">
    <source>
        <dbReference type="ARBA" id="ARBA00022723"/>
    </source>
</evidence>
<evidence type="ECO:0000256" key="5">
    <source>
        <dbReference type="ARBA" id="ARBA00022801"/>
    </source>
</evidence>
<keyword evidence="13" id="KW-1185">Reference proteome</keyword>
<comment type="catalytic activity">
    <reaction evidence="8">
        <text>O-phospho-L-threonyl-[protein] + H2O = L-threonyl-[protein] + phosphate</text>
        <dbReference type="Rhea" id="RHEA:47004"/>
        <dbReference type="Rhea" id="RHEA-COMP:11060"/>
        <dbReference type="Rhea" id="RHEA-COMP:11605"/>
        <dbReference type="ChEBI" id="CHEBI:15377"/>
        <dbReference type="ChEBI" id="CHEBI:30013"/>
        <dbReference type="ChEBI" id="CHEBI:43474"/>
        <dbReference type="ChEBI" id="CHEBI:61977"/>
        <dbReference type="EC" id="3.1.3.16"/>
    </reaction>
</comment>
<dbReference type="GO" id="GO:0016020">
    <property type="term" value="C:membrane"/>
    <property type="evidence" value="ECO:0007669"/>
    <property type="project" value="UniProtKB-SubCell"/>
</dbReference>
<evidence type="ECO:0000256" key="8">
    <source>
        <dbReference type="ARBA" id="ARBA00048336"/>
    </source>
</evidence>
<evidence type="ECO:0000256" key="1">
    <source>
        <dbReference type="ARBA" id="ARBA00001946"/>
    </source>
</evidence>
<organism evidence="12 13">
    <name type="scientific">Paramecium sonneborni</name>
    <dbReference type="NCBI Taxonomy" id="65129"/>
    <lineage>
        <taxon>Eukaryota</taxon>
        <taxon>Sar</taxon>
        <taxon>Alveolata</taxon>
        <taxon>Ciliophora</taxon>
        <taxon>Intramacronucleata</taxon>
        <taxon>Oligohymenophorea</taxon>
        <taxon>Peniculida</taxon>
        <taxon>Parameciidae</taxon>
        <taxon>Paramecium</taxon>
    </lineage>
</organism>
<dbReference type="InterPro" id="IPR001932">
    <property type="entry name" value="PPM-type_phosphatase-like_dom"/>
</dbReference>
<evidence type="ECO:0000256" key="10">
    <source>
        <dbReference type="SAM" id="MobiDB-lite"/>
    </source>
</evidence>
<evidence type="ECO:0000256" key="3">
    <source>
        <dbReference type="ARBA" id="ARBA00013081"/>
    </source>
</evidence>
<name>A0A8S1L871_9CILI</name>
<keyword evidence="4" id="KW-0479">Metal-binding</keyword>
<protein>
    <recommendedName>
        <fullName evidence="3">protein-serine/threonine phosphatase</fullName>
        <ecNumber evidence="3">3.1.3.16</ecNumber>
    </recommendedName>
</protein>
<comment type="caution">
    <text evidence="12">The sequence shown here is derived from an EMBL/GenBank/DDBJ whole genome shotgun (WGS) entry which is preliminary data.</text>
</comment>
<dbReference type="FunFam" id="3.60.40.10:FF:000099">
    <property type="entry name" value="Uncharacterized protein"/>
    <property type="match status" value="1"/>
</dbReference>
<dbReference type="PANTHER" id="PTHR13832">
    <property type="entry name" value="PROTEIN PHOSPHATASE 2C"/>
    <property type="match status" value="1"/>
</dbReference>
<comment type="cofactor">
    <cofactor evidence="1">
        <name>Mg(2+)</name>
        <dbReference type="ChEBI" id="CHEBI:18420"/>
    </cofactor>
</comment>
<dbReference type="OrthoDB" id="10264738at2759"/>
<evidence type="ECO:0000259" key="11">
    <source>
        <dbReference type="PROSITE" id="PS51746"/>
    </source>
</evidence>
<evidence type="ECO:0000256" key="6">
    <source>
        <dbReference type="ARBA" id="ARBA00022912"/>
    </source>
</evidence>
<dbReference type="AlphaFoldDB" id="A0A8S1L871"/>
<dbReference type="InterPro" id="IPR000222">
    <property type="entry name" value="PP2C_BS"/>
</dbReference>